<accession>A0A1G5VZK8</accession>
<gene>
    <name evidence="1" type="ORF">SAMN02927914_00988</name>
</gene>
<organism evidence="1 2">
    <name type="scientific">Mesorhizobium qingshengii</name>
    <dbReference type="NCBI Taxonomy" id="1165689"/>
    <lineage>
        <taxon>Bacteria</taxon>
        <taxon>Pseudomonadati</taxon>
        <taxon>Pseudomonadota</taxon>
        <taxon>Alphaproteobacteria</taxon>
        <taxon>Hyphomicrobiales</taxon>
        <taxon>Phyllobacteriaceae</taxon>
        <taxon>Mesorhizobium</taxon>
    </lineage>
</organism>
<dbReference type="AlphaFoldDB" id="A0A1G5VZK8"/>
<name>A0A1G5VZK8_9HYPH</name>
<protein>
    <submittedName>
        <fullName evidence="1">Uncharacterized protein</fullName>
    </submittedName>
</protein>
<proteinExistence type="predicted"/>
<evidence type="ECO:0000313" key="1">
    <source>
        <dbReference type="EMBL" id="SDA51289.1"/>
    </source>
</evidence>
<dbReference type="Proteomes" id="UP000198588">
    <property type="component" value="Unassembled WGS sequence"/>
</dbReference>
<evidence type="ECO:0000313" key="2">
    <source>
        <dbReference type="Proteomes" id="UP000198588"/>
    </source>
</evidence>
<sequence length="71" mass="7809">MAMENDDGQGNHYRFALPLIALPGTSPRIVTGRRELAATSALSLQRWRLAKSFAKSSFSPSLYGEKMPVGR</sequence>
<dbReference type="EMBL" id="FMXM01000003">
    <property type="protein sequence ID" value="SDA51289.1"/>
    <property type="molecule type" value="Genomic_DNA"/>
</dbReference>
<reference evidence="1 2" key="1">
    <citation type="submission" date="2016-10" db="EMBL/GenBank/DDBJ databases">
        <authorList>
            <person name="de Groot N.N."/>
        </authorList>
    </citation>
    <scope>NUCLEOTIDE SEQUENCE [LARGE SCALE GENOMIC DNA]</scope>
    <source>
        <strain evidence="1 2">CGMCC 1.12097</strain>
    </source>
</reference>